<dbReference type="EMBL" id="MCFK01004263">
    <property type="protein sequence ID" value="RKF61408.1"/>
    <property type="molecule type" value="Genomic_DNA"/>
</dbReference>
<dbReference type="Pfam" id="PF09816">
    <property type="entry name" value="EAF"/>
    <property type="match status" value="1"/>
</dbReference>
<feature type="compositionally biased region" description="Basic and acidic residues" evidence="1">
    <location>
        <begin position="128"/>
        <end position="161"/>
    </location>
</feature>
<dbReference type="OrthoDB" id="125903at2759"/>
<name>A0A420HVC5_9PEZI</name>
<dbReference type="InterPro" id="IPR019194">
    <property type="entry name" value="Tscrpt_elong_fac_Eaf_N"/>
</dbReference>
<feature type="domain" description="Transcription elongation factor Eaf N-terminal" evidence="2">
    <location>
        <begin position="8"/>
        <end position="106"/>
    </location>
</feature>
<dbReference type="STRING" id="212602.A0A420HVC5"/>
<comment type="caution">
    <text evidence="3">The sequence shown here is derived from an EMBL/GenBank/DDBJ whole genome shotgun (WGS) entry which is preliminary data.</text>
</comment>
<proteinExistence type="predicted"/>
<protein>
    <submittedName>
        <fullName evidence="3">Putative ell-associated factor protein</fullName>
    </submittedName>
</protein>
<evidence type="ECO:0000313" key="3">
    <source>
        <dbReference type="EMBL" id="RKF61408.1"/>
    </source>
</evidence>
<feature type="compositionally biased region" description="Acidic residues" evidence="1">
    <location>
        <begin position="235"/>
        <end position="249"/>
    </location>
</feature>
<evidence type="ECO:0000313" key="4">
    <source>
        <dbReference type="Proteomes" id="UP000286134"/>
    </source>
</evidence>
<sequence>MDIGFGNYPIVLSDALLGKATKEVYTGIRYKNKANDAMYPSSNSCRLQPDEEDPASFNLSYLNNPEKSSYHGKRAVDENQFVLIFDAAKEHFVLHRLDSNFDMMTTSPSTDSHGINLKNQTTTRQKRITKDVSKTIDSNKEVSRRKVEKPKTTKKPIREPISEEESDDGLTIEYPGGQMQNQPKVYSSPIPTYHRELRESCEREEDILPDDDGFAEQNFETSRHSSPLRPPAAMSDEDIEMALEAELEQELLKESAGQTYDDNESDESEEE</sequence>
<feature type="compositionally biased region" description="Acidic residues" evidence="1">
    <location>
        <begin position="261"/>
        <end position="271"/>
    </location>
</feature>
<keyword evidence="4" id="KW-1185">Reference proteome</keyword>
<feature type="region of interest" description="Disordered" evidence="1">
    <location>
        <begin position="107"/>
        <end position="271"/>
    </location>
</feature>
<feature type="compositionally biased region" description="Polar residues" evidence="1">
    <location>
        <begin position="107"/>
        <end position="123"/>
    </location>
</feature>
<organism evidence="3 4">
    <name type="scientific">Erysiphe neolycopersici</name>
    <dbReference type="NCBI Taxonomy" id="212602"/>
    <lineage>
        <taxon>Eukaryota</taxon>
        <taxon>Fungi</taxon>
        <taxon>Dikarya</taxon>
        <taxon>Ascomycota</taxon>
        <taxon>Pezizomycotina</taxon>
        <taxon>Leotiomycetes</taxon>
        <taxon>Erysiphales</taxon>
        <taxon>Erysiphaceae</taxon>
        <taxon>Erysiphe</taxon>
    </lineage>
</organism>
<dbReference type="Proteomes" id="UP000286134">
    <property type="component" value="Unassembled WGS sequence"/>
</dbReference>
<accession>A0A420HVC5</accession>
<evidence type="ECO:0000259" key="2">
    <source>
        <dbReference type="Pfam" id="PF09816"/>
    </source>
</evidence>
<reference evidence="3 4" key="1">
    <citation type="journal article" date="2018" name="BMC Genomics">
        <title>Comparative genome analyses reveal sequence features reflecting distinct modes of host-adaptation between dicot and monocot powdery mildew.</title>
        <authorList>
            <person name="Wu Y."/>
            <person name="Ma X."/>
            <person name="Pan Z."/>
            <person name="Kale S.D."/>
            <person name="Song Y."/>
            <person name="King H."/>
            <person name="Zhang Q."/>
            <person name="Presley C."/>
            <person name="Deng X."/>
            <person name="Wei C.I."/>
            <person name="Xiao S."/>
        </authorList>
    </citation>
    <scope>NUCLEOTIDE SEQUENCE [LARGE SCALE GENOMIC DNA]</scope>
    <source>
        <strain evidence="3">UMSG2</strain>
    </source>
</reference>
<dbReference type="AlphaFoldDB" id="A0A420HVC5"/>
<evidence type="ECO:0000256" key="1">
    <source>
        <dbReference type="SAM" id="MobiDB-lite"/>
    </source>
</evidence>
<gene>
    <name evidence="3" type="ORF">OnM2_042024</name>
</gene>
<feature type="compositionally biased region" description="Acidic residues" evidence="1">
    <location>
        <begin position="202"/>
        <end position="214"/>
    </location>
</feature>